<dbReference type="STRING" id="1890683.A0A427YE96"/>
<dbReference type="PANTHER" id="PTHR22602:SF0">
    <property type="entry name" value="TRANSFERASE CAF17, MITOCHONDRIAL-RELATED"/>
    <property type="match status" value="1"/>
</dbReference>
<keyword evidence="3" id="KW-0496">Mitochondrion</keyword>
<dbReference type="InterPro" id="IPR045179">
    <property type="entry name" value="YgfZ/GcvT"/>
</dbReference>
<evidence type="ECO:0000313" key="6">
    <source>
        <dbReference type="EMBL" id="RSH89489.1"/>
    </source>
</evidence>
<dbReference type="InterPro" id="IPR027266">
    <property type="entry name" value="TrmE/GcvT-like"/>
</dbReference>
<evidence type="ECO:0000313" key="7">
    <source>
        <dbReference type="Proteomes" id="UP000279259"/>
    </source>
</evidence>
<dbReference type="GO" id="GO:0005759">
    <property type="term" value="C:mitochondrial matrix"/>
    <property type="evidence" value="ECO:0007669"/>
    <property type="project" value="TreeGrafter"/>
</dbReference>
<sequence length="317" mass="34161">MAITPGPSRYVPSAIGTAASRRGHASASSLPSSATGPRIAPLDRDVLELSGPDAQKFLKGLSCKDVESTGGGYSGFMNASGRVLHTTFIHPNGPQRYLISHQSSPDHPAPLPKLLAPFRLRSKVRIKDVTADWAAWSAWGEDVGEPSPRRTWKLGSGGAAESHWEWESLRPAGAGPEEVACWDLRAGFGARGMGRQMLVPRGKEPALLSTHDLATSGDYDLHRMRLGVPEGPAEIVPMSALPLESCMDIHGGVDFRKGCYLGQELTVRTYHTGMTRKRILPIRLIPLNAAETPLREFLIPSSSTPPVSLSKPEPVDL</sequence>
<comment type="similarity">
    <text evidence="4">Belongs to the GcvT family. CAF17/IBA57 subfamily.</text>
</comment>
<organism evidence="6 7">
    <name type="scientific">Saitozyma podzolica</name>
    <dbReference type="NCBI Taxonomy" id="1890683"/>
    <lineage>
        <taxon>Eukaryota</taxon>
        <taxon>Fungi</taxon>
        <taxon>Dikarya</taxon>
        <taxon>Basidiomycota</taxon>
        <taxon>Agaricomycotina</taxon>
        <taxon>Tremellomycetes</taxon>
        <taxon>Tremellales</taxon>
        <taxon>Trimorphomycetaceae</taxon>
        <taxon>Saitozyma</taxon>
    </lineage>
</organism>
<protein>
    <submittedName>
        <fullName evidence="6">Ccr4 associated factor</fullName>
    </submittedName>
</protein>
<evidence type="ECO:0000256" key="1">
    <source>
        <dbReference type="ARBA" id="ARBA00004173"/>
    </source>
</evidence>
<accession>A0A427YE96</accession>
<keyword evidence="2" id="KW-0809">Transit peptide</keyword>
<name>A0A427YE96_9TREE</name>
<keyword evidence="7" id="KW-1185">Reference proteome</keyword>
<evidence type="ECO:0000256" key="4">
    <source>
        <dbReference type="ARBA" id="ARBA00093447"/>
    </source>
</evidence>
<dbReference type="OrthoDB" id="191995at2759"/>
<dbReference type="EMBL" id="RSCD01000013">
    <property type="protein sequence ID" value="RSH89489.1"/>
    <property type="molecule type" value="Genomic_DNA"/>
</dbReference>
<reference evidence="6 7" key="1">
    <citation type="submission" date="2018-11" db="EMBL/GenBank/DDBJ databases">
        <title>Genome sequence of Saitozyma podzolica DSM 27192.</title>
        <authorList>
            <person name="Aliyu H."/>
            <person name="Gorte O."/>
            <person name="Ochsenreither K."/>
        </authorList>
    </citation>
    <scope>NUCLEOTIDE SEQUENCE [LARGE SCALE GENOMIC DNA]</scope>
    <source>
        <strain evidence="6 7">DSM 27192</strain>
    </source>
</reference>
<gene>
    <name evidence="6" type="primary">CAF17</name>
    <name evidence="6" type="ORF">EHS25_002038</name>
</gene>
<dbReference type="AlphaFoldDB" id="A0A427YE96"/>
<evidence type="ECO:0000256" key="3">
    <source>
        <dbReference type="ARBA" id="ARBA00023128"/>
    </source>
</evidence>
<dbReference type="Proteomes" id="UP000279259">
    <property type="component" value="Unassembled WGS sequence"/>
</dbReference>
<dbReference type="Gene3D" id="3.30.1360.120">
    <property type="entry name" value="Probable tRNA modification gtpase trme, domain 1"/>
    <property type="match status" value="1"/>
</dbReference>
<evidence type="ECO:0000256" key="5">
    <source>
        <dbReference type="SAM" id="MobiDB-lite"/>
    </source>
</evidence>
<comment type="subcellular location">
    <subcellularLocation>
        <location evidence="1">Mitochondrion</location>
    </subcellularLocation>
</comment>
<proteinExistence type="inferred from homology"/>
<dbReference type="InterPro" id="IPR017703">
    <property type="entry name" value="YgfZ/GCV_T_CS"/>
</dbReference>
<dbReference type="SUPFAM" id="SSF103025">
    <property type="entry name" value="Folate-binding domain"/>
    <property type="match status" value="1"/>
</dbReference>
<comment type="caution">
    <text evidence="6">The sequence shown here is derived from an EMBL/GenBank/DDBJ whole genome shotgun (WGS) entry which is preliminary data.</text>
</comment>
<feature type="region of interest" description="Disordered" evidence="5">
    <location>
        <begin position="1"/>
        <end position="38"/>
    </location>
</feature>
<evidence type="ECO:0000256" key="2">
    <source>
        <dbReference type="ARBA" id="ARBA00022946"/>
    </source>
</evidence>
<dbReference type="GO" id="GO:0016226">
    <property type="term" value="P:iron-sulfur cluster assembly"/>
    <property type="evidence" value="ECO:0007669"/>
    <property type="project" value="TreeGrafter"/>
</dbReference>
<dbReference type="NCBIfam" id="TIGR03317">
    <property type="entry name" value="ygfZ_signature"/>
    <property type="match status" value="1"/>
</dbReference>
<dbReference type="PANTHER" id="PTHR22602">
    <property type="entry name" value="TRANSFERASE CAF17, MITOCHONDRIAL-RELATED"/>
    <property type="match status" value="1"/>
</dbReference>